<name>A0A087UAL1_STEMI</name>
<evidence type="ECO:0000313" key="3">
    <source>
        <dbReference type="EMBL" id="KFM74400.1"/>
    </source>
</evidence>
<dbReference type="AlphaFoldDB" id="A0A087UAL1"/>
<accession>A0A087UAL1</accession>
<dbReference type="GO" id="GO:0003735">
    <property type="term" value="F:structural constituent of ribosome"/>
    <property type="evidence" value="ECO:0007669"/>
    <property type="project" value="InterPro"/>
</dbReference>
<protein>
    <submittedName>
        <fullName evidence="3">40S ribosomal protein SA</fullName>
    </submittedName>
</protein>
<proteinExistence type="predicted"/>
<evidence type="ECO:0000256" key="1">
    <source>
        <dbReference type="ARBA" id="ARBA00022980"/>
    </source>
</evidence>
<evidence type="ECO:0000256" key="2">
    <source>
        <dbReference type="ARBA" id="ARBA00023274"/>
    </source>
</evidence>
<dbReference type="Proteomes" id="UP000054359">
    <property type="component" value="Unassembled WGS sequence"/>
</dbReference>
<evidence type="ECO:0000313" key="4">
    <source>
        <dbReference type="Proteomes" id="UP000054359"/>
    </source>
</evidence>
<feature type="non-terminal residue" evidence="3">
    <location>
        <position position="45"/>
    </location>
</feature>
<dbReference type="GO" id="GO:0006412">
    <property type="term" value="P:translation"/>
    <property type="evidence" value="ECO:0007669"/>
    <property type="project" value="InterPro"/>
</dbReference>
<gene>
    <name evidence="3" type="ORF">X975_19512</name>
</gene>
<dbReference type="Gene3D" id="3.40.50.10490">
    <property type="entry name" value="Glucose-6-phosphate isomerase like protein, domain 1"/>
    <property type="match status" value="1"/>
</dbReference>
<sequence length="45" mass="4947">MSGGIPSLALKDEDVTKFLASGTHIGATNLDFQMEQYVFKRRTDG</sequence>
<dbReference type="InterPro" id="IPR018130">
    <property type="entry name" value="Ribosomal_uS2_CS"/>
</dbReference>
<keyword evidence="2" id="KW-0687">Ribonucleoprotein</keyword>
<dbReference type="InterPro" id="IPR005707">
    <property type="entry name" value="Ribosomal_uS2_euk/arc"/>
</dbReference>
<dbReference type="OrthoDB" id="414863at2759"/>
<dbReference type="STRING" id="407821.A0A087UAL1"/>
<reference evidence="3 4" key="1">
    <citation type="submission" date="2013-11" db="EMBL/GenBank/DDBJ databases">
        <title>Genome sequencing of Stegodyphus mimosarum.</title>
        <authorList>
            <person name="Bechsgaard J."/>
        </authorList>
    </citation>
    <scope>NUCLEOTIDE SEQUENCE [LARGE SCALE GENOMIC DNA]</scope>
</reference>
<dbReference type="SUPFAM" id="SSF52313">
    <property type="entry name" value="Ribosomal protein S2"/>
    <property type="match status" value="1"/>
</dbReference>
<keyword evidence="1 3" id="KW-0689">Ribosomal protein</keyword>
<dbReference type="PROSITE" id="PS00962">
    <property type="entry name" value="RIBOSOMAL_S2_1"/>
    <property type="match status" value="1"/>
</dbReference>
<keyword evidence="4" id="KW-1185">Reference proteome</keyword>
<dbReference type="GO" id="GO:0015935">
    <property type="term" value="C:small ribosomal subunit"/>
    <property type="evidence" value="ECO:0007669"/>
    <property type="project" value="InterPro"/>
</dbReference>
<organism evidence="3 4">
    <name type="scientific">Stegodyphus mimosarum</name>
    <name type="common">African social velvet spider</name>
    <dbReference type="NCBI Taxonomy" id="407821"/>
    <lineage>
        <taxon>Eukaryota</taxon>
        <taxon>Metazoa</taxon>
        <taxon>Ecdysozoa</taxon>
        <taxon>Arthropoda</taxon>
        <taxon>Chelicerata</taxon>
        <taxon>Arachnida</taxon>
        <taxon>Araneae</taxon>
        <taxon>Araneomorphae</taxon>
        <taxon>Entelegynae</taxon>
        <taxon>Eresoidea</taxon>
        <taxon>Eresidae</taxon>
        <taxon>Stegodyphus</taxon>
    </lineage>
</organism>
<dbReference type="PANTHER" id="PTHR11489">
    <property type="entry name" value="40S RIBOSOMAL PROTEIN SA"/>
    <property type="match status" value="1"/>
</dbReference>
<dbReference type="InterPro" id="IPR023591">
    <property type="entry name" value="Ribosomal_uS2_flav_dom_sf"/>
</dbReference>
<dbReference type="EMBL" id="KK119018">
    <property type="protein sequence ID" value="KFM74400.1"/>
    <property type="molecule type" value="Genomic_DNA"/>
</dbReference>